<comment type="caution">
    <text evidence="1">The sequence shown here is derived from an EMBL/GenBank/DDBJ whole genome shotgun (WGS) entry which is preliminary data.</text>
</comment>
<dbReference type="Proteomes" id="UP000270471">
    <property type="component" value="Unassembled WGS sequence"/>
</dbReference>
<accession>A0A3M0HSG4</accession>
<organism evidence="1 2">
    <name type="scientific">Streptomyces shenzhenensis</name>
    <dbReference type="NCBI Taxonomy" id="943815"/>
    <lineage>
        <taxon>Bacteria</taxon>
        <taxon>Bacillati</taxon>
        <taxon>Actinomycetota</taxon>
        <taxon>Actinomycetes</taxon>
        <taxon>Kitasatosporales</taxon>
        <taxon>Streptomycetaceae</taxon>
        <taxon>Streptomyces</taxon>
    </lineage>
</organism>
<sequence length="73" mass="7984">MLLGQAGVDAPDVDSLALHLTGALEGPILLYLPMPPRADNTRHIARLADSWQILIERLCQPTPDRQAEADREG</sequence>
<reference evidence="1 2" key="1">
    <citation type="submission" date="2017-11" db="EMBL/GenBank/DDBJ databases">
        <title>Draft genome of actinobacteria isolated from guarana (Paullinia cupana (Mart.) Ducke.</title>
        <authorList>
            <person name="Siqueira K.A."/>
            <person name="Liotti R.G."/>
            <person name="Mendes T.A.O."/>
            <person name="Soares M.A."/>
        </authorList>
    </citation>
    <scope>NUCLEOTIDE SEQUENCE [LARGE SCALE GENOMIC DNA]</scope>
    <source>
        <strain evidence="1 2">193</strain>
    </source>
</reference>
<protein>
    <submittedName>
        <fullName evidence="1">Uncharacterized protein</fullName>
    </submittedName>
</protein>
<gene>
    <name evidence="1" type="ORF">CTZ28_40495</name>
</gene>
<evidence type="ECO:0000313" key="1">
    <source>
        <dbReference type="EMBL" id="RMB80391.1"/>
    </source>
</evidence>
<keyword evidence="2" id="KW-1185">Reference proteome</keyword>
<evidence type="ECO:0000313" key="2">
    <source>
        <dbReference type="Proteomes" id="UP000270471"/>
    </source>
</evidence>
<dbReference type="AlphaFoldDB" id="A0A3M0HSG4"/>
<proteinExistence type="predicted"/>
<dbReference type="EMBL" id="PENI01000043">
    <property type="protein sequence ID" value="RMB80391.1"/>
    <property type="molecule type" value="Genomic_DNA"/>
</dbReference>
<name>A0A3M0HSG4_9ACTN</name>